<dbReference type="RefSeq" id="WP_348398186.1">
    <property type="nucleotide sequence ID" value="NZ_CP136600.1"/>
</dbReference>
<keyword evidence="3" id="KW-1133">Transmembrane helix</keyword>
<dbReference type="Proteomes" id="UP001301442">
    <property type="component" value="Chromosome"/>
</dbReference>
<gene>
    <name evidence="5" type="ORF">RI844_09385</name>
</gene>
<feature type="transmembrane region" description="Helical" evidence="3">
    <location>
        <begin position="207"/>
        <end position="229"/>
    </location>
</feature>
<proteinExistence type="predicted"/>
<feature type="transmembrane region" description="Helical" evidence="3">
    <location>
        <begin position="46"/>
        <end position="74"/>
    </location>
</feature>
<feature type="domain" description="GGDEF" evidence="4">
    <location>
        <begin position="251"/>
        <end position="395"/>
    </location>
</feature>
<keyword evidence="5" id="KW-0808">Transferase</keyword>
<dbReference type="InterPro" id="IPR029787">
    <property type="entry name" value="Nucleotide_cyclase"/>
</dbReference>
<dbReference type="EMBL" id="CP136600">
    <property type="protein sequence ID" value="WOH39420.1"/>
    <property type="molecule type" value="Genomic_DNA"/>
</dbReference>
<dbReference type="Gene3D" id="3.30.70.270">
    <property type="match status" value="1"/>
</dbReference>
<protein>
    <recommendedName>
        <fullName evidence="1">diguanylate cyclase</fullName>
        <ecNumber evidence="1">2.7.7.65</ecNumber>
    </recommendedName>
</protein>
<dbReference type="EC" id="2.7.7.65" evidence="1"/>
<dbReference type="PANTHER" id="PTHR45138">
    <property type="entry name" value="REGULATORY COMPONENTS OF SENSORY TRANSDUCTION SYSTEM"/>
    <property type="match status" value="1"/>
</dbReference>
<feature type="transmembrane region" description="Helical" evidence="3">
    <location>
        <begin position="12"/>
        <end position="34"/>
    </location>
</feature>
<keyword evidence="3" id="KW-0812">Transmembrane</keyword>
<keyword evidence="5" id="KW-0548">Nucleotidyltransferase</keyword>
<evidence type="ECO:0000313" key="5">
    <source>
        <dbReference type="EMBL" id="WOH39420.1"/>
    </source>
</evidence>
<evidence type="ECO:0000259" key="4">
    <source>
        <dbReference type="PROSITE" id="PS50887"/>
    </source>
</evidence>
<feature type="transmembrane region" description="Helical" evidence="3">
    <location>
        <begin position="86"/>
        <end position="106"/>
    </location>
</feature>
<dbReference type="Pfam" id="PF00990">
    <property type="entry name" value="GGDEF"/>
    <property type="match status" value="1"/>
</dbReference>
<feature type="transmembrane region" description="Helical" evidence="3">
    <location>
        <begin position="178"/>
        <end position="195"/>
    </location>
</feature>
<reference evidence="5 6" key="1">
    <citation type="submission" date="2023-09" db="EMBL/GenBank/DDBJ databases">
        <authorList>
            <person name="Qi X."/>
        </authorList>
    </citation>
    <scope>NUCLEOTIDE SEQUENCE [LARGE SCALE GENOMIC DNA]</scope>
    <source>
        <strain evidence="5 6">S1-1</strain>
    </source>
</reference>
<keyword evidence="3" id="KW-0472">Membrane</keyword>
<dbReference type="GO" id="GO:0052621">
    <property type="term" value="F:diguanylate cyclase activity"/>
    <property type="evidence" value="ECO:0007669"/>
    <property type="project" value="UniProtKB-EC"/>
</dbReference>
<dbReference type="PANTHER" id="PTHR45138:SF9">
    <property type="entry name" value="DIGUANYLATE CYCLASE DGCM-RELATED"/>
    <property type="match status" value="1"/>
</dbReference>
<evidence type="ECO:0000256" key="1">
    <source>
        <dbReference type="ARBA" id="ARBA00012528"/>
    </source>
</evidence>
<feature type="transmembrane region" description="Helical" evidence="3">
    <location>
        <begin position="156"/>
        <end position="173"/>
    </location>
</feature>
<dbReference type="InterPro" id="IPR043128">
    <property type="entry name" value="Rev_trsase/Diguanyl_cyclase"/>
</dbReference>
<sequence>MENVAKGFKATLSSLLIIGAIFLGVMETQHFWLAKISIFEQSLYGLFIITILFSSYFSHSSIAFLSAILGLFYITINTNMAWSNWLVANNNWLVVNGFLVCGLLGLIKDRGVLSVHGFYQLILIVLCGVTAYLWLFTSDVFLLFLKANEYSITWGAYLPIEVPLFTVILLLLWRSISTASLSVVALLVSVLVWSFEHYQLLDLPWSITLTILVSYYILVVVVDSYSLAYRDELTGLPSRRALKQLSLSLGSSYTIAMVDIDHFKKFNDKYGHDIGDQVLKLVASKLSEVKKGGKIFRYGGEEFTIVFPRKSLVQSKQELERIRKLIAKYKMVIRDPKRQTKEERSNGKSNNKKVSVTISIGVAIRSNKQNFEQTLKVADQALYKAKKSGRNNVSV</sequence>
<evidence type="ECO:0000256" key="3">
    <source>
        <dbReference type="SAM" id="Phobius"/>
    </source>
</evidence>
<name>A0ABZ0GUD7_9GAMM</name>
<accession>A0ABZ0GUD7</accession>
<evidence type="ECO:0000256" key="2">
    <source>
        <dbReference type="ARBA" id="ARBA00034247"/>
    </source>
</evidence>
<organism evidence="5 6">
    <name type="scientific">Thalassotalea fonticola</name>
    <dbReference type="NCBI Taxonomy" id="3065649"/>
    <lineage>
        <taxon>Bacteria</taxon>
        <taxon>Pseudomonadati</taxon>
        <taxon>Pseudomonadota</taxon>
        <taxon>Gammaproteobacteria</taxon>
        <taxon>Alteromonadales</taxon>
        <taxon>Colwelliaceae</taxon>
        <taxon>Thalassotalea</taxon>
    </lineage>
</organism>
<feature type="transmembrane region" description="Helical" evidence="3">
    <location>
        <begin position="118"/>
        <end position="136"/>
    </location>
</feature>
<dbReference type="NCBIfam" id="TIGR00254">
    <property type="entry name" value="GGDEF"/>
    <property type="match status" value="1"/>
</dbReference>
<dbReference type="InterPro" id="IPR050469">
    <property type="entry name" value="Diguanylate_Cyclase"/>
</dbReference>
<dbReference type="SUPFAM" id="SSF55073">
    <property type="entry name" value="Nucleotide cyclase"/>
    <property type="match status" value="1"/>
</dbReference>
<dbReference type="InterPro" id="IPR000160">
    <property type="entry name" value="GGDEF_dom"/>
</dbReference>
<comment type="catalytic activity">
    <reaction evidence="2">
        <text>2 GTP = 3',3'-c-di-GMP + 2 diphosphate</text>
        <dbReference type="Rhea" id="RHEA:24898"/>
        <dbReference type="ChEBI" id="CHEBI:33019"/>
        <dbReference type="ChEBI" id="CHEBI:37565"/>
        <dbReference type="ChEBI" id="CHEBI:58805"/>
        <dbReference type="EC" id="2.7.7.65"/>
    </reaction>
</comment>
<dbReference type="CDD" id="cd01949">
    <property type="entry name" value="GGDEF"/>
    <property type="match status" value="1"/>
</dbReference>
<evidence type="ECO:0000313" key="6">
    <source>
        <dbReference type="Proteomes" id="UP001301442"/>
    </source>
</evidence>
<dbReference type="PROSITE" id="PS50887">
    <property type="entry name" value="GGDEF"/>
    <property type="match status" value="1"/>
</dbReference>
<dbReference type="SMART" id="SM00267">
    <property type="entry name" value="GGDEF"/>
    <property type="match status" value="1"/>
</dbReference>
<keyword evidence="6" id="KW-1185">Reference proteome</keyword>